<keyword evidence="6" id="KW-0408">Iron</keyword>
<comment type="cofactor">
    <cofactor evidence="1">
        <name>Fe(2+)</name>
        <dbReference type="ChEBI" id="CHEBI:29033"/>
    </cofactor>
</comment>
<dbReference type="Proteomes" id="UP000737018">
    <property type="component" value="Unassembled WGS sequence"/>
</dbReference>
<proteinExistence type="inferred from homology"/>
<keyword evidence="5" id="KW-0560">Oxidoreductase</keyword>
<comment type="catalytic activity">
    <reaction evidence="7">
        <text>L-cysteine + O2 = 3-sulfino-L-alanine + H(+)</text>
        <dbReference type="Rhea" id="RHEA:20441"/>
        <dbReference type="ChEBI" id="CHEBI:15378"/>
        <dbReference type="ChEBI" id="CHEBI:15379"/>
        <dbReference type="ChEBI" id="CHEBI:35235"/>
        <dbReference type="ChEBI" id="CHEBI:61085"/>
        <dbReference type="EC" id="1.13.11.20"/>
    </reaction>
    <physiologicalReaction direction="left-to-right" evidence="7">
        <dbReference type="Rhea" id="RHEA:20442"/>
    </physiologicalReaction>
</comment>
<evidence type="ECO:0000313" key="8">
    <source>
        <dbReference type="EMBL" id="KAF3963779.1"/>
    </source>
</evidence>
<dbReference type="SUPFAM" id="SSF51182">
    <property type="entry name" value="RmlC-like cupins"/>
    <property type="match status" value="1"/>
</dbReference>
<sequence length="278" mass="30479">MPVVQKLYDACKASFSTDGPISEDSLEKVRGILDNLKPSNVGLDQEAQLARQRKVSMNVTNGKKGRSSSHQYPPPITYLHLHECNKFSIGIFCMPPGSIIPLHNHPGMTVLSKLLYGSLHVKSYDWLDIPGSANLSQARPAKLVRDCEMSAPCGITTLYPNSGGNIHCFKASTPCALFDILAPPYSSEDGRHCSYFRKSPRRDLPDIDKLCGMKPSEVAWLEEIQPPENLVASMTGIPIVSLEVPRVVVQKGCVMACLDVSLFRKVISSEDYVSCGNS</sequence>
<dbReference type="EMBL" id="JRKL02001479">
    <property type="protein sequence ID" value="KAF3963779.1"/>
    <property type="molecule type" value="Genomic_DNA"/>
</dbReference>
<name>A0A8J4VWL4_9ROSI</name>
<evidence type="ECO:0000256" key="5">
    <source>
        <dbReference type="ARBA" id="ARBA00023002"/>
    </source>
</evidence>
<evidence type="ECO:0000256" key="3">
    <source>
        <dbReference type="ARBA" id="ARBA00013133"/>
    </source>
</evidence>
<dbReference type="EC" id="1.13.11.20" evidence="3"/>
<dbReference type="OrthoDB" id="271433at2759"/>
<dbReference type="GO" id="GO:0046872">
    <property type="term" value="F:metal ion binding"/>
    <property type="evidence" value="ECO:0007669"/>
    <property type="project" value="UniProtKB-KW"/>
</dbReference>
<comment type="similarity">
    <text evidence="2">Belongs to the cysteine dioxygenase family.</text>
</comment>
<dbReference type="CDD" id="cd20289">
    <property type="entry name" value="cupin_ADO"/>
    <property type="match status" value="1"/>
</dbReference>
<evidence type="ECO:0000256" key="2">
    <source>
        <dbReference type="ARBA" id="ARBA00006622"/>
    </source>
</evidence>
<evidence type="ECO:0000256" key="4">
    <source>
        <dbReference type="ARBA" id="ARBA00022723"/>
    </source>
</evidence>
<reference evidence="8" key="1">
    <citation type="submission" date="2020-03" db="EMBL/GenBank/DDBJ databases">
        <title>Castanea mollissima Vanexum genome sequencing.</title>
        <authorList>
            <person name="Staton M."/>
        </authorList>
    </citation>
    <scope>NUCLEOTIDE SEQUENCE</scope>
    <source>
        <tissue evidence="8">Leaf</tissue>
    </source>
</reference>
<dbReference type="InterPro" id="IPR011051">
    <property type="entry name" value="RmlC_Cupin_sf"/>
</dbReference>
<dbReference type="Pfam" id="PF07847">
    <property type="entry name" value="PCO_ADO"/>
    <property type="match status" value="1"/>
</dbReference>
<dbReference type="GO" id="GO:0070483">
    <property type="term" value="P:detection of hypoxia"/>
    <property type="evidence" value="ECO:0007669"/>
    <property type="project" value="UniProtKB-ARBA"/>
</dbReference>
<comment type="caution">
    <text evidence="8">The sequence shown here is derived from an EMBL/GenBank/DDBJ whole genome shotgun (WGS) entry which is preliminary data.</text>
</comment>
<organism evidence="8 9">
    <name type="scientific">Castanea mollissima</name>
    <name type="common">Chinese chestnut</name>
    <dbReference type="NCBI Taxonomy" id="60419"/>
    <lineage>
        <taxon>Eukaryota</taxon>
        <taxon>Viridiplantae</taxon>
        <taxon>Streptophyta</taxon>
        <taxon>Embryophyta</taxon>
        <taxon>Tracheophyta</taxon>
        <taxon>Spermatophyta</taxon>
        <taxon>Magnoliopsida</taxon>
        <taxon>eudicotyledons</taxon>
        <taxon>Gunneridae</taxon>
        <taxon>Pentapetalae</taxon>
        <taxon>rosids</taxon>
        <taxon>fabids</taxon>
        <taxon>Fagales</taxon>
        <taxon>Fagaceae</taxon>
        <taxon>Castanea</taxon>
    </lineage>
</organism>
<evidence type="ECO:0000313" key="9">
    <source>
        <dbReference type="Proteomes" id="UP000737018"/>
    </source>
</evidence>
<keyword evidence="9" id="KW-1185">Reference proteome</keyword>
<dbReference type="PANTHER" id="PTHR22966:SF72">
    <property type="entry name" value="CYSTEINE DIOXYGENASE"/>
    <property type="match status" value="1"/>
</dbReference>
<dbReference type="PANTHER" id="PTHR22966">
    <property type="entry name" value="2-AMINOETHANETHIOL DIOXYGENASE"/>
    <property type="match status" value="1"/>
</dbReference>
<dbReference type="GO" id="GO:0017172">
    <property type="term" value="F:cysteine dioxygenase activity"/>
    <property type="evidence" value="ECO:0007669"/>
    <property type="project" value="UniProtKB-EC"/>
</dbReference>
<protein>
    <recommendedName>
        <fullName evidence="3">cysteine dioxygenase</fullName>
        <ecNumber evidence="3">1.13.11.20</ecNumber>
    </recommendedName>
</protein>
<keyword evidence="4" id="KW-0479">Metal-binding</keyword>
<evidence type="ECO:0000256" key="1">
    <source>
        <dbReference type="ARBA" id="ARBA00001954"/>
    </source>
</evidence>
<evidence type="ECO:0000256" key="7">
    <source>
        <dbReference type="ARBA" id="ARBA00024284"/>
    </source>
</evidence>
<accession>A0A8J4VWL4</accession>
<dbReference type="InterPro" id="IPR014710">
    <property type="entry name" value="RmlC-like_jellyroll"/>
</dbReference>
<dbReference type="Gene3D" id="2.60.120.10">
    <property type="entry name" value="Jelly Rolls"/>
    <property type="match status" value="1"/>
</dbReference>
<evidence type="ECO:0000256" key="6">
    <source>
        <dbReference type="ARBA" id="ARBA00023004"/>
    </source>
</evidence>
<gene>
    <name evidence="8" type="ORF">CMV_011866</name>
</gene>
<dbReference type="InterPro" id="IPR012864">
    <property type="entry name" value="PCO/ADO"/>
</dbReference>
<dbReference type="AlphaFoldDB" id="A0A8J4VWL4"/>